<dbReference type="PANTHER" id="PTHR32071:SF14">
    <property type="entry name" value="TRANSCRIPTIONAL REGULATORY PROTEIN RTCR"/>
    <property type="match status" value="1"/>
</dbReference>
<keyword evidence="8" id="KW-1185">Reference proteome</keyword>
<dbReference type="Pfam" id="PF25601">
    <property type="entry name" value="AAA_lid_14"/>
    <property type="match status" value="1"/>
</dbReference>
<evidence type="ECO:0000313" key="7">
    <source>
        <dbReference type="EMBL" id="MDC0746840.1"/>
    </source>
</evidence>
<organism evidence="7 8">
    <name type="scientific">Polyangium mundeleinium</name>
    <dbReference type="NCBI Taxonomy" id="2995306"/>
    <lineage>
        <taxon>Bacteria</taxon>
        <taxon>Pseudomonadati</taxon>
        <taxon>Myxococcota</taxon>
        <taxon>Polyangia</taxon>
        <taxon>Polyangiales</taxon>
        <taxon>Polyangiaceae</taxon>
        <taxon>Polyangium</taxon>
    </lineage>
</organism>
<reference evidence="7 8" key="1">
    <citation type="submission" date="2022-11" db="EMBL/GenBank/DDBJ databases">
        <title>Minimal conservation of predation-associated metabolite biosynthetic gene clusters underscores biosynthetic potential of Myxococcota including descriptions for ten novel species: Archangium lansinium sp. nov., Myxococcus landrumus sp. nov., Nannocystis bai.</title>
        <authorList>
            <person name="Ahearne A."/>
            <person name="Stevens C."/>
            <person name="Dowd S."/>
        </authorList>
    </citation>
    <scope>NUCLEOTIDE SEQUENCE [LARGE SCALE GENOMIC DNA]</scope>
    <source>
        <strain evidence="7 8">RJM3</strain>
    </source>
</reference>
<dbReference type="InterPro" id="IPR027417">
    <property type="entry name" value="P-loop_NTPase"/>
</dbReference>
<keyword evidence="4" id="KW-0238">DNA-binding</keyword>
<gene>
    <name evidence="7" type="ORF">POL67_36265</name>
</gene>
<keyword evidence="2" id="KW-0067">ATP-binding</keyword>
<dbReference type="Gene3D" id="3.40.50.300">
    <property type="entry name" value="P-loop containing nucleotide triphosphate hydrolases"/>
    <property type="match status" value="1"/>
</dbReference>
<dbReference type="RefSeq" id="WP_271925208.1">
    <property type="nucleotide sequence ID" value="NZ_JAQNDO010000001.1"/>
</dbReference>
<sequence>MQELLATLCASLLAARTFEGAAGATLAPMLGRASEALGAGRHAGRGRMLRGMVHLRPGDGYRGLVVMELGAAAARLIEAGTPAHLPSASAWRWVATYGCAVTIDVTLGKVEPHLGGGGVVVREKLAGPDVAFGRESAARLLERAATHLAVVPLRLPGSVIGMISLEADCQAAIGRLFWGPEVLGALQLLADVAAPHLASLPMAPPPAAPADELLPVLGTKMAGLVQMARVFAEQEETILLGGPTGAGKSRIARWCHAQSRRKSKRFEALDLMTVPDELQMGELFGWKKGAFSGAVTDNPGAVARADGGTLFIDEIDKLSLKAQAGLLQVLEERRYRALGDGSGERRADVRFLVGTNADLGAAVAAGRFREDLYYRINVLPVKLLPLDERADEIPPWAHYMLQRRHAESTAEGRAHVAPEAERALVAARWPGNLRQLDNIIRRAYALALVEHGGATREITLEARHVERALGYEGGGGAKDPAFASIRRAAEAVVDEAERREAAGEALDLDLAEAFRGVVLGTAARRKNSKEAAFRLLGKAGVVQNRNHQKAFRREIEKVNTLFRALGQNGEGPFDDLVEKDET</sequence>
<protein>
    <submittedName>
        <fullName evidence="7">Sigma 54-interacting transcriptional regulator</fullName>
    </submittedName>
</protein>
<dbReference type="Gene3D" id="1.10.8.60">
    <property type="match status" value="1"/>
</dbReference>
<keyword evidence="5" id="KW-0804">Transcription</keyword>
<accession>A0ABT5EYD0</accession>
<dbReference type="InterPro" id="IPR025943">
    <property type="entry name" value="Sigma_54_int_dom_ATP-bd_2"/>
</dbReference>
<evidence type="ECO:0000259" key="6">
    <source>
        <dbReference type="PROSITE" id="PS50045"/>
    </source>
</evidence>
<keyword evidence="1" id="KW-0547">Nucleotide-binding</keyword>
<evidence type="ECO:0000256" key="2">
    <source>
        <dbReference type="ARBA" id="ARBA00022840"/>
    </source>
</evidence>
<feature type="domain" description="Sigma-54 factor interaction" evidence="6">
    <location>
        <begin position="214"/>
        <end position="445"/>
    </location>
</feature>
<evidence type="ECO:0000256" key="3">
    <source>
        <dbReference type="ARBA" id="ARBA00023015"/>
    </source>
</evidence>
<dbReference type="InterPro" id="IPR025944">
    <property type="entry name" value="Sigma_54_int_dom_CS"/>
</dbReference>
<dbReference type="PROSITE" id="PS50045">
    <property type="entry name" value="SIGMA54_INTERACT_4"/>
    <property type="match status" value="1"/>
</dbReference>
<dbReference type="Pfam" id="PF00158">
    <property type="entry name" value="Sigma54_activat"/>
    <property type="match status" value="1"/>
</dbReference>
<dbReference type="PROSITE" id="PS00676">
    <property type="entry name" value="SIGMA54_INTERACT_2"/>
    <property type="match status" value="1"/>
</dbReference>
<evidence type="ECO:0000256" key="1">
    <source>
        <dbReference type="ARBA" id="ARBA00022741"/>
    </source>
</evidence>
<dbReference type="InterPro" id="IPR003593">
    <property type="entry name" value="AAA+_ATPase"/>
</dbReference>
<dbReference type="Proteomes" id="UP001221411">
    <property type="component" value="Unassembled WGS sequence"/>
</dbReference>
<dbReference type="PROSITE" id="PS00688">
    <property type="entry name" value="SIGMA54_INTERACT_3"/>
    <property type="match status" value="1"/>
</dbReference>
<dbReference type="SUPFAM" id="SSF52540">
    <property type="entry name" value="P-loop containing nucleoside triphosphate hydrolases"/>
    <property type="match status" value="1"/>
</dbReference>
<dbReference type="CDD" id="cd00009">
    <property type="entry name" value="AAA"/>
    <property type="match status" value="1"/>
</dbReference>
<comment type="caution">
    <text evidence="7">The sequence shown here is derived from an EMBL/GenBank/DDBJ whole genome shotgun (WGS) entry which is preliminary data.</text>
</comment>
<keyword evidence="3" id="KW-0805">Transcription regulation</keyword>
<evidence type="ECO:0000313" key="8">
    <source>
        <dbReference type="Proteomes" id="UP001221411"/>
    </source>
</evidence>
<name>A0ABT5EYD0_9BACT</name>
<dbReference type="SMART" id="SM00382">
    <property type="entry name" value="AAA"/>
    <property type="match status" value="1"/>
</dbReference>
<dbReference type="InterPro" id="IPR002078">
    <property type="entry name" value="Sigma_54_int"/>
</dbReference>
<dbReference type="EMBL" id="JAQNDO010000001">
    <property type="protein sequence ID" value="MDC0746840.1"/>
    <property type="molecule type" value="Genomic_DNA"/>
</dbReference>
<evidence type="ECO:0000256" key="4">
    <source>
        <dbReference type="ARBA" id="ARBA00023125"/>
    </source>
</evidence>
<proteinExistence type="predicted"/>
<evidence type="ECO:0000256" key="5">
    <source>
        <dbReference type="ARBA" id="ARBA00023163"/>
    </source>
</evidence>
<dbReference type="InterPro" id="IPR058031">
    <property type="entry name" value="AAA_lid_NorR"/>
</dbReference>
<dbReference type="PANTHER" id="PTHR32071">
    <property type="entry name" value="TRANSCRIPTIONAL REGULATORY PROTEIN"/>
    <property type="match status" value="1"/>
</dbReference>